<dbReference type="RefSeq" id="WP_379585260.1">
    <property type="nucleotide sequence ID" value="NZ_JBHSQW010000028.1"/>
</dbReference>
<dbReference type="Pfam" id="PF08044">
    <property type="entry name" value="DUF1707"/>
    <property type="match status" value="1"/>
</dbReference>
<gene>
    <name evidence="2" type="ORF">ACFQE5_13535</name>
</gene>
<proteinExistence type="predicted"/>
<feature type="domain" description="DUF1707" evidence="1">
    <location>
        <begin position="1"/>
        <end position="53"/>
    </location>
</feature>
<evidence type="ECO:0000259" key="1">
    <source>
        <dbReference type="Pfam" id="PF08044"/>
    </source>
</evidence>
<dbReference type="Proteomes" id="UP001596302">
    <property type="component" value="Unassembled WGS sequence"/>
</dbReference>
<accession>A0ABW1J326</accession>
<keyword evidence="3" id="KW-1185">Reference proteome</keyword>
<organism evidence="2 3">
    <name type="scientific">Pseudonocardia hispaniensis</name>
    <dbReference type="NCBI Taxonomy" id="904933"/>
    <lineage>
        <taxon>Bacteria</taxon>
        <taxon>Bacillati</taxon>
        <taxon>Actinomycetota</taxon>
        <taxon>Actinomycetes</taxon>
        <taxon>Pseudonocardiales</taxon>
        <taxon>Pseudonocardiaceae</taxon>
        <taxon>Pseudonocardia</taxon>
    </lineage>
</organism>
<evidence type="ECO:0000313" key="2">
    <source>
        <dbReference type="EMBL" id="MFC5995234.1"/>
    </source>
</evidence>
<comment type="caution">
    <text evidence="2">The sequence shown here is derived from an EMBL/GenBank/DDBJ whole genome shotgun (WGS) entry which is preliminary data.</text>
</comment>
<name>A0ABW1J326_9PSEU</name>
<dbReference type="EMBL" id="JBHSQW010000028">
    <property type="protein sequence ID" value="MFC5995234.1"/>
    <property type="molecule type" value="Genomic_DNA"/>
</dbReference>
<reference evidence="3" key="1">
    <citation type="journal article" date="2019" name="Int. J. Syst. Evol. Microbiol.">
        <title>The Global Catalogue of Microorganisms (GCM) 10K type strain sequencing project: providing services to taxonomists for standard genome sequencing and annotation.</title>
        <authorList>
            <consortium name="The Broad Institute Genomics Platform"/>
            <consortium name="The Broad Institute Genome Sequencing Center for Infectious Disease"/>
            <person name="Wu L."/>
            <person name="Ma J."/>
        </authorList>
    </citation>
    <scope>NUCLEOTIDE SEQUENCE [LARGE SCALE GENOMIC DNA]</scope>
    <source>
        <strain evidence="3">CCM 8391</strain>
    </source>
</reference>
<protein>
    <submittedName>
        <fullName evidence="2">DUF1707 domain-containing protein</fullName>
    </submittedName>
</protein>
<dbReference type="PANTHER" id="PTHR40763">
    <property type="entry name" value="MEMBRANE PROTEIN-RELATED"/>
    <property type="match status" value="1"/>
</dbReference>
<evidence type="ECO:0000313" key="3">
    <source>
        <dbReference type="Proteomes" id="UP001596302"/>
    </source>
</evidence>
<sequence>MRASDADREAAAQRLHVALGEGRITLTELQERLTAVYDAKTYAELDVPLADLPAPGGVAAPEPVPSRDFVHLSTEVGSIKRSGDWVVPPRLRLTTSLGSIHLDLSESAALPPRIDVDVATGMGSITIVLPESGSADVDGVRSAWGSVSTTVSAQPTGSGPHLVVVGSAGMGTLVIRHPRRSWWRRRSS</sequence>
<dbReference type="PANTHER" id="PTHR40763:SF5">
    <property type="entry name" value="MEMBRANE PROTEIN"/>
    <property type="match status" value="1"/>
</dbReference>
<dbReference type="InterPro" id="IPR012551">
    <property type="entry name" value="DUF1707_SHOCT-like"/>
</dbReference>